<evidence type="ECO:0000313" key="1">
    <source>
        <dbReference type="Proteomes" id="UP000095283"/>
    </source>
</evidence>
<dbReference type="WBParaSite" id="Hba_09574">
    <property type="protein sequence ID" value="Hba_09574"/>
    <property type="gene ID" value="Hba_09574"/>
</dbReference>
<dbReference type="Proteomes" id="UP000095283">
    <property type="component" value="Unplaced"/>
</dbReference>
<sequence>MIFAVLLASRQEDNAVLIIDHIGLCGSPINEFRHKSPLMLSNTLDEPFSFTDAPYSALLLPRAVISISKQTFPDTAHPWKVRWIGYSVPLIYALSANQI</sequence>
<keyword evidence="1" id="KW-1185">Reference proteome</keyword>
<name>A0A1I7WWK1_HETBA</name>
<proteinExistence type="predicted"/>
<evidence type="ECO:0000313" key="2">
    <source>
        <dbReference type="WBParaSite" id="Hba_09574"/>
    </source>
</evidence>
<organism evidence="1 2">
    <name type="scientific">Heterorhabditis bacteriophora</name>
    <name type="common">Entomopathogenic nematode worm</name>
    <dbReference type="NCBI Taxonomy" id="37862"/>
    <lineage>
        <taxon>Eukaryota</taxon>
        <taxon>Metazoa</taxon>
        <taxon>Ecdysozoa</taxon>
        <taxon>Nematoda</taxon>
        <taxon>Chromadorea</taxon>
        <taxon>Rhabditida</taxon>
        <taxon>Rhabditina</taxon>
        <taxon>Rhabditomorpha</taxon>
        <taxon>Strongyloidea</taxon>
        <taxon>Heterorhabditidae</taxon>
        <taxon>Heterorhabditis</taxon>
    </lineage>
</organism>
<protein>
    <submittedName>
        <fullName evidence="2">Uncharacterized protein</fullName>
    </submittedName>
</protein>
<dbReference type="AlphaFoldDB" id="A0A1I7WWK1"/>
<accession>A0A1I7WWK1</accession>
<reference evidence="2" key="1">
    <citation type="submission" date="2016-11" db="UniProtKB">
        <authorList>
            <consortium name="WormBaseParasite"/>
        </authorList>
    </citation>
    <scope>IDENTIFICATION</scope>
</reference>